<organism evidence="2 3">
    <name type="scientific">Ficus carica</name>
    <name type="common">Common fig</name>
    <dbReference type="NCBI Taxonomy" id="3494"/>
    <lineage>
        <taxon>Eukaryota</taxon>
        <taxon>Viridiplantae</taxon>
        <taxon>Streptophyta</taxon>
        <taxon>Embryophyta</taxon>
        <taxon>Tracheophyta</taxon>
        <taxon>Spermatophyta</taxon>
        <taxon>Magnoliopsida</taxon>
        <taxon>eudicotyledons</taxon>
        <taxon>Gunneridae</taxon>
        <taxon>Pentapetalae</taxon>
        <taxon>rosids</taxon>
        <taxon>fabids</taxon>
        <taxon>Rosales</taxon>
        <taxon>Moraceae</taxon>
        <taxon>Ficeae</taxon>
        <taxon>Ficus</taxon>
    </lineage>
</organism>
<gene>
    <name evidence="2" type="ORF">TIFTF001_053591</name>
</gene>
<sequence length="131" mass="14564">MRIFGATNPPPRLVNQPVTRGKPAGAEDQGGWIEGLEVTRAWLRIRPEIRSGWDFGHVKRELSSRARPRGLQICGPELAHGEGAAGAGCWLIASLGSGLGWNHRPGLAVESRAWAERREKGKERKKRRRKE</sequence>
<feature type="region of interest" description="Disordered" evidence="1">
    <location>
        <begin position="1"/>
        <end position="29"/>
    </location>
</feature>
<comment type="caution">
    <text evidence="2">The sequence shown here is derived from an EMBL/GenBank/DDBJ whole genome shotgun (WGS) entry which is preliminary data.</text>
</comment>
<protein>
    <submittedName>
        <fullName evidence="2">Uncharacterized protein</fullName>
    </submittedName>
</protein>
<evidence type="ECO:0000256" key="1">
    <source>
        <dbReference type="SAM" id="MobiDB-lite"/>
    </source>
</evidence>
<accession>A0AA88ELW9</accession>
<reference evidence="2" key="1">
    <citation type="submission" date="2023-07" db="EMBL/GenBank/DDBJ databases">
        <title>draft genome sequence of fig (Ficus carica).</title>
        <authorList>
            <person name="Takahashi T."/>
            <person name="Nishimura K."/>
        </authorList>
    </citation>
    <scope>NUCLEOTIDE SEQUENCE</scope>
</reference>
<keyword evidence="3" id="KW-1185">Reference proteome</keyword>
<evidence type="ECO:0000313" key="2">
    <source>
        <dbReference type="EMBL" id="GMN72659.1"/>
    </source>
</evidence>
<dbReference type="Proteomes" id="UP001187192">
    <property type="component" value="Unassembled WGS sequence"/>
</dbReference>
<evidence type="ECO:0000313" key="3">
    <source>
        <dbReference type="Proteomes" id="UP001187192"/>
    </source>
</evidence>
<proteinExistence type="predicted"/>
<name>A0AA88ELW9_FICCA</name>
<dbReference type="EMBL" id="BTGU01012989">
    <property type="protein sequence ID" value="GMN72659.1"/>
    <property type="molecule type" value="Genomic_DNA"/>
</dbReference>
<dbReference type="AlphaFoldDB" id="A0AA88ELW9"/>